<dbReference type="Proteomes" id="UP000276133">
    <property type="component" value="Unassembled WGS sequence"/>
</dbReference>
<gene>
    <name evidence="2" type="ORF">BpHYR1_026798</name>
</gene>
<evidence type="ECO:0000313" key="2">
    <source>
        <dbReference type="EMBL" id="RMZ98952.1"/>
    </source>
</evidence>
<evidence type="ECO:0000256" key="1">
    <source>
        <dbReference type="SAM" id="MobiDB-lite"/>
    </source>
</evidence>
<dbReference type="AlphaFoldDB" id="A0A3M7PIR5"/>
<reference evidence="2 3" key="1">
    <citation type="journal article" date="2018" name="Sci. Rep.">
        <title>Genomic signatures of local adaptation to the degree of environmental predictability in rotifers.</title>
        <authorList>
            <person name="Franch-Gras L."/>
            <person name="Hahn C."/>
            <person name="Garcia-Roger E.M."/>
            <person name="Carmona M.J."/>
            <person name="Serra M."/>
            <person name="Gomez A."/>
        </authorList>
    </citation>
    <scope>NUCLEOTIDE SEQUENCE [LARGE SCALE GENOMIC DNA]</scope>
    <source>
        <strain evidence="2">HYR1</strain>
    </source>
</reference>
<feature type="compositionally biased region" description="Basic residues" evidence="1">
    <location>
        <begin position="1"/>
        <end position="18"/>
    </location>
</feature>
<protein>
    <submittedName>
        <fullName evidence="2">Uncharacterized protein</fullName>
    </submittedName>
</protein>
<feature type="compositionally biased region" description="Low complexity" evidence="1">
    <location>
        <begin position="19"/>
        <end position="42"/>
    </location>
</feature>
<keyword evidence="3" id="KW-1185">Reference proteome</keyword>
<evidence type="ECO:0000313" key="3">
    <source>
        <dbReference type="Proteomes" id="UP000276133"/>
    </source>
</evidence>
<accession>A0A3M7PIR5</accession>
<dbReference type="EMBL" id="REGN01010482">
    <property type="protein sequence ID" value="RMZ98952.1"/>
    <property type="molecule type" value="Genomic_DNA"/>
</dbReference>
<comment type="caution">
    <text evidence="2">The sequence shown here is derived from an EMBL/GenBank/DDBJ whole genome shotgun (WGS) entry which is preliminary data.</text>
</comment>
<proteinExistence type="predicted"/>
<sequence>ETDLNKKKRPRLKKRSAKKSASLMPKNKLNNQHQKLHQLNQA</sequence>
<feature type="region of interest" description="Disordered" evidence="1">
    <location>
        <begin position="1"/>
        <end position="42"/>
    </location>
</feature>
<feature type="non-terminal residue" evidence="2">
    <location>
        <position position="1"/>
    </location>
</feature>
<name>A0A3M7PIR5_BRAPC</name>
<organism evidence="2 3">
    <name type="scientific">Brachionus plicatilis</name>
    <name type="common">Marine rotifer</name>
    <name type="synonym">Brachionus muelleri</name>
    <dbReference type="NCBI Taxonomy" id="10195"/>
    <lineage>
        <taxon>Eukaryota</taxon>
        <taxon>Metazoa</taxon>
        <taxon>Spiralia</taxon>
        <taxon>Gnathifera</taxon>
        <taxon>Rotifera</taxon>
        <taxon>Eurotatoria</taxon>
        <taxon>Monogononta</taxon>
        <taxon>Pseudotrocha</taxon>
        <taxon>Ploima</taxon>
        <taxon>Brachionidae</taxon>
        <taxon>Brachionus</taxon>
    </lineage>
</organism>